<dbReference type="InterPro" id="IPR013149">
    <property type="entry name" value="ADH-like_C"/>
</dbReference>
<dbReference type="Pfam" id="PF08240">
    <property type="entry name" value="ADH_N"/>
    <property type="match status" value="1"/>
</dbReference>
<evidence type="ECO:0000256" key="1">
    <source>
        <dbReference type="ARBA" id="ARBA00022857"/>
    </source>
</evidence>
<dbReference type="InterPro" id="IPR036291">
    <property type="entry name" value="NAD(P)-bd_dom_sf"/>
</dbReference>
<protein>
    <submittedName>
        <fullName evidence="4">Quinone oxidoreductase-related protein</fullName>
    </submittedName>
</protein>
<dbReference type="GO" id="GO:0008270">
    <property type="term" value="F:zinc ion binding"/>
    <property type="evidence" value="ECO:0007669"/>
    <property type="project" value="InterPro"/>
</dbReference>
<dbReference type="GO" id="GO:0005829">
    <property type="term" value="C:cytosol"/>
    <property type="evidence" value="ECO:0007669"/>
    <property type="project" value="TreeGrafter"/>
</dbReference>
<sequence>MDANKQRWTILGQDPEILLAALANILSWFVVTFCPRFLPYLLPSSPEEEQDGDAISIDATRTRCISIGRPGGMEQLRLVTLKKDICTIGYNVKHVSPAPYTPADGFELPDDCVVVKNLAFSVNYADCTIRWGLYESAKKFVGYPIVPGFDVAGTIERVPKNNNSNFKVGDRVFGCTLFGAYSSRVVIPTIQLRKIPDCIDSFSKAASFPAVSLTALYALHLAGYFPGGFDEGASRHKFKNKSILIHSAAGGVGSFLVQMSKILGLGPIVGVVGRSSKVDEAYRLGCDAVIDKSSEDLWSAATKACPDGFSTIMDANGVSTLKESYNSLAPSGRLIVFGFHSNLPLGQAMLNPLEWIKMARKQSNMPKFNAMDLTVSNKSVLGFNLSFFADEREILSDMFDQILEWISNEKLECPNVVEMEMKNIALAHEFISSGKSIGKIVVTTEPTSSS</sequence>
<dbReference type="Proteomes" id="UP001224775">
    <property type="component" value="Unassembled WGS sequence"/>
</dbReference>
<dbReference type="InterPro" id="IPR013154">
    <property type="entry name" value="ADH-like_N"/>
</dbReference>
<gene>
    <name evidence="4" type="ORF">QTG54_008563</name>
</gene>
<dbReference type="SUPFAM" id="SSF50129">
    <property type="entry name" value="GroES-like"/>
    <property type="match status" value="1"/>
</dbReference>
<dbReference type="PANTHER" id="PTHR48106:SF13">
    <property type="entry name" value="QUINONE OXIDOREDUCTASE-RELATED"/>
    <property type="match status" value="1"/>
</dbReference>
<evidence type="ECO:0000256" key="2">
    <source>
        <dbReference type="ARBA" id="ARBA00023002"/>
    </source>
</evidence>
<evidence type="ECO:0000259" key="3">
    <source>
        <dbReference type="SMART" id="SM00829"/>
    </source>
</evidence>
<dbReference type="PANTHER" id="PTHR48106">
    <property type="entry name" value="QUINONE OXIDOREDUCTASE PIG3-RELATED"/>
    <property type="match status" value="1"/>
</dbReference>
<dbReference type="AlphaFoldDB" id="A0AAD8Y6B4"/>
<dbReference type="SUPFAM" id="SSF51735">
    <property type="entry name" value="NAD(P)-binding Rossmann-fold domains"/>
    <property type="match status" value="1"/>
</dbReference>
<keyword evidence="2" id="KW-0560">Oxidoreductase</keyword>
<dbReference type="GO" id="GO:0003960">
    <property type="term" value="F:quinone reductase (NADPH) activity"/>
    <property type="evidence" value="ECO:0007669"/>
    <property type="project" value="TreeGrafter"/>
</dbReference>
<name>A0AAD8Y6B4_9STRA</name>
<dbReference type="EMBL" id="JATAAI010000015">
    <property type="protein sequence ID" value="KAK1740468.1"/>
    <property type="molecule type" value="Genomic_DNA"/>
</dbReference>
<organism evidence="4 5">
    <name type="scientific">Skeletonema marinoi</name>
    <dbReference type="NCBI Taxonomy" id="267567"/>
    <lineage>
        <taxon>Eukaryota</taxon>
        <taxon>Sar</taxon>
        <taxon>Stramenopiles</taxon>
        <taxon>Ochrophyta</taxon>
        <taxon>Bacillariophyta</taxon>
        <taxon>Coscinodiscophyceae</taxon>
        <taxon>Thalassiosirophycidae</taxon>
        <taxon>Thalassiosirales</taxon>
        <taxon>Skeletonemataceae</taxon>
        <taxon>Skeletonema</taxon>
        <taxon>Skeletonema marinoi-dohrnii complex</taxon>
    </lineage>
</organism>
<dbReference type="SMART" id="SM00829">
    <property type="entry name" value="PKS_ER"/>
    <property type="match status" value="1"/>
</dbReference>
<evidence type="ECO:0000313" key="4">
    <source>
        <dbReference type="EMBL" id="KAK1740468.1"/>
    </source>
</evidence>
<dbReference type="InterPro" id="IPR011032">
    <property type="entry name" value="GroES-like_sf"/>
</dbReference>
<dbReference type="Pfam" id="PF00107">
    <property type="entry name" value="ADH_zinc_N"/>
    <property type="match status" value="1"/>
</dbReference>
<proteinExistence type="predicted"/>
<reference evidence="4" key="1">
    <citation type="submission" date="2023-06" db="EMBL/GenBank/DDBJ databases">
        <title>Survivors Of The Sea: Transcriptome response of Skeletonema marinoi to long-term dormancy.</title>
        <authorList>
            <person name="Pinder M.I.M."/>
            <person name="Kourtchenko O."/>
            <person name="Robertson E.K."/>
            <person name="Larsson T."/>
            <person name="Maumus F."/>
            <person name="Osuna-Cruz C.M."/>
            <person name="Vancaester E."/>
            <person name="Stenow R."/>
            <person name="Vandepoele K."/>
            <person name="Ploug H."/>
            <person name="Bruchert V."/>
            <person name="Godhe A."/>
            <person name="Topel M."/>
        </authorList>
    </citation>
    <scope>NUCLEOTIDE SEQUENCE</scope>
    <source>
        <strain evidence="4">R05AC</strain>
    </source>
</reference>
<accession>A0AAD8Y6B4</accession>
<dbReference type="InterPro" id="IPR020843">
    <property type="entry name" value="ER"/>
</dbReference>
<dbReference type="PROSITE" id="PS01162">
    <property type="entry name" value="QOR_ZETA_CRYSTAL"/>
    <property type="match status" value="1"/>
</dbReference>
<dbReference type="GO" id="GO:0070402">
    <property type="term" value="F:NADPH binding"/>
    <property type="evidence" value="ECO:0007669"/>
    <property type="project" value="TreeGrafter"/>
</dbReference>
<dbReference type="GO" id="GO:0035925">
    <property type="term" value="F:mRNA 3'-UTR AU-rich region binding"/>
    <property type="evidence" value="ECO:0007669"/>
    <property type="project" value="TreeGrafter"/>
</dbReference>
<dbReference type="InterPro" id="IPR002364">
    <property type="entry name" value="Quin_OxRdtase/zeta-crystal_CS"/>
</dbReference>
<dbReference type="Gene3D" id="3.90.180.10">
    <property type="entry name" value="Medium-chain alcohol dehydrogenases, catalytic domain"/>
    <property type="match status" value="1"/>
</dbReference>
<comment type="caution">
    <text evidence="4">The sequence shown here is derived from an EMBL/GenBank/DDBJ whole genome shotgun (WGS) entry which is preliminary data.</text>
</comment>
<keyword evidence="1" id="KW-0521">NADP</keyword>
<evidence type="ECO:0000313" key="5">
    <source>
        <dbReference type="Proteomes" id="UP001224775"/>
    </source>
</evidence>
<keyword evidence="5" id="KW-1185">Reference proteome</keyword>
<feature type="domain" description="Enoyl reductase (ER)" evidence="3">
    <location>
        <begin position="93"/>
        <end position="442"/>
    </location>
</feature>
<dbReference type="Gene3D" id="3.40.50.720">
    <property type="entry name" value="NAD(P)-binding Rossmann-like Domain"/>
    <property type="match status" value="1"/>
</dbReference>